<evidence type="ECO:0000313" key="2">
    <source>
        <dbReference type="EMBL" id="CDW80421.1"/>
    </source>
</evidence>
<dbReference type="Proteomes" id="UP000039865">
    <property type="component" value="Unassembled WGS sequence"/>
</dbReference>
<gene>
    <name evidence="2" type="primary">Contig10906.g11658</name>
    <name evidence="2" type="ORF">STYLEM_9419</name>
</gene>
<dbReference type="InParanoid" id="A0A078AF35"/>
<feature type="compositionally biased region" description="Basic and acidic residues" evidence="1">
    <location>
        <begin position="1"/>
        <end position="10"/>
    </location>
</feature>
<feature type="compositionally biased region" description="Polar residues" evidence="1">
    <location>
        <begin position="11"/>
        <end position="20"/>
    </location>
</feature>
<dbReference type="EMBL" id="CCKQ01008954">
    <property type="protein sequence ID" value="CDW80421.1"/>
    <property type="molecule type" value="Genomic_DNA"/>
</dbReference>
<feature type="region of interest" description="Disordered" evidence="1">
    <location>
        <begin position="1"/>
        <end position="25"/>
    </location>
</feature>
<organism evidence="2 3">
    <name type="scientific">Stylonychia lemnae</name>
    <name type="common">Ciliate</name>
    <dbReference type="NCBI Taxonomy" id="5949"/>
    <lineage>
        <taxon>Eukaryota</taxon>
        <taxon>Sar</taxon>
        <taxon>Alveolata</taxon>
        <taxon>Ciliophora</taxon>
        <taxon>Intramacronucleata</taxon>
        <taxon>Spirotrichea</taxon>
        <taxon>Stichotrichia</taxon>
        <taxon>Sporadotrichida</taxon>
        <taxon>Oxytrichidae</taxon>
        <taxon>Stylonychinae</taxon>
        <taxon>Stylonychia</taxon>
    </lineage>
</organism>
<accession>A0A078AF35</accession>
<protein>
    <submittedName>
        <fullName evidence="2">Uncharacterized protein</fullName>
    </submittedName>
</protein>
<dbReference type="AlphaFoldDB" id="A0A078AF35"/>
<name>A0A078AF35_STYLE</name>
<evidence type="ECO:0000256" key="1">
    <source>
        <dbReference type="SAM" id="MobiDB-lite"/>
    </source>
</evidence>
<evidence type="ECO:0000313" key="3">
    <source>
        <dbReference type="Proteomes" id="UP000039865"/>
    </source>
</evidence>
<sequence length="361" mass="42638">MVSVRNKEDSFSIQPTQRQTPKAKKRLMKTNKFYLDYKDLKNNGLIEDTTLPSMVLERKDSPRLKKHQTMSMKNSKPRAKDVLPEIKLGIQKNQDIEYLQVSPVRIQEKMEYYSQLMNKTLLQVDFKKLENSTSTNPFENKKKSIAIEDQNNSGLDYQIQNNSILQSYDIRRYDHTTLKSPEQEPAQKVISQQSQFVQARDQSLESFRSINSKNNDNDRTQDQTLNTSEENESKIKIRYKTKSYAGTRRTMPKLSKKDEEERKRIQSLLRNNYYGNNFAVLQGGQVQKHNLKTRFPLHDMVIDDEDFIARMVMRKEDIRGLQTQLKQSMYQDKAKPFFSPNPMQTNRKFNYKQNELMQANY</sequence>
<feature type="region of interest" description="Disordered" evidence="1">
    <location>
        <begin position="208"/>
        <end position="232"/>
    </location>
</feature>
<keyword evidence="3" id="KW-1185">Reference proteome</keyword>
<proteinExistence type="predicted"/>
<reference evidence="2 3" key="1">
    <citation type="submission" date="2014-06" db="EMBL/GenBank/DDBJ databases">
        <authorList>
            <person name="Swart Estienne"/>
        </authorList>
    </citation>
    <scope>NUCLEOTIDE SEQUENCE [LARGE SCALE GENOMIC DNA]</scope>
    <source>
        <strain evidence="2 3">130c</strain>
    </source>
</reference>